<dbReference type="Proteomes" id="UP000886860">
    <property type="component" value="Unassembled WGS sequence"/>
</dbReference>
<reference evidence="7" key="2">
    <citation type="journal article" date="2021" name="PeerJ">
        <title>Extensive microbial diversity within the chicken gut microbiome revealed by metagenomics and culture.</title>
        <authorList>
            <person name="Gilroy R."/>
            <person name="Ravi A."/>
            <person name="Getino M."/>
            <person name="Pursley I."/>
            <person name="Horton D.L."/>
            <person name="Alikhan N.F."/>
            <person name="Baker D."/>
            <person name="Gharbi K."/>
            <person name="Hall N."/>
            <person name="Watson M."/>
            <person name="Adriaenssens E.M."/>
            <person name="Foster-Nyarko E."/>
            <person name="Jarju S."/>
            <person name="Secka A."/>
            <person name="Antonio M."/>
            <person name="Oren A."/>
            <person name="Chaudhuri R.R."/>
            <person name="La Ragione R."/>
            <person name="Hildebrand F."/>
            <person name="Pallen M.J."/>
        </authorList>
    </citation>
    <scope>NUCLEOTIDE SEQUENCE</scope>
    <source>
        <strain evidence="7">CHK123-3438</strain>
    </source>
</reference>
<evidence type="ECO:0000256" key="2">
    <source>
        <dbReference type="ARBA" id="ARBA00022692"/>
    </source>
</evidence>
<sequence>MPKDYNPYLRRFLLSLQNAFPVILFFLCGFAFVYGVFGMKYAGVVSVVTVFFQTRHKRTDNTPYRYVRLLIVGTFLILFAYLSTQTFALCILLNLLIPFVLVFTQSSQFNPKGYFSYAMIFVFLSLMPPDGIPGLLTEILIFILCVGLMALSIRLYARLVSLPAGTPFSLEGGFLELSEMLTMLAQPEQEKELERRFRCLTQDIHRQSYHQRFFSAPDPKNQQYDMFSTMLQRFAYLMADDGWRKDLDTSQILLLKEISVLLRQPAPRLDFFSHGELIGRAQHLLDHMHIEEGRIRIFCQSLLHMLILILKTTSMPREAAHIRGHLRLKNVFHQIRLRCSLESFEMRFAMRLSIVMTITCGLSFLLTYTRSYWIPLNAFILLQPSYEDSSYRLKTRSIGTFLGCCVEFLIQPLLPGVGSKIVFALIMISLMYCAKPGTWNQPIFSTCYALTMASMTMNSTIAITLRLLYLGAAVAIVFLVNRFFFPMKKDTQFRYNLKALFRLNNSYWDIIRQGTRAETSLSVSNEILTYFHMLYQECAGYLTKETGLPYRESLRMVHLIDAIQEELYPIISAENFPVIRREIRYQEPEVTYVLNQYLDHAEKLLSYSYCIPF</sequence>
<feature type="domain" description="Integral membrane bound transporter" evidence="6">
    <location>
        <begin position="360"/>
        <end position="480"/>
    </location>
</feature>
<dbReference type="EMBL" id="DVKS01000068">
    <property type="protein sequence ID" value="HIT41270.1"/>
    <property type="molecule type" value="Genomic_DNA"/>
</dbReference>
<comment type="subcellular location">
    <subcellularLocation>
        <location evidence="1">Membrane</location>
        <topology evidence="1">Multi-pass membrane protein</topology>
    </subcellularLocation>
</comment>
<organism evidence="7 8">
    <name type="scientific">Candidatus Caccovicinus merdipullorum</name>
    <dbReference type="NCBI Taxonomy" id="2840724"/>
    <lineage>
        <taxon>Bacteria</taxon>
        <taxon>Bacillati</taxon>
        <taxon>Bacillota</taxon>
        <taxon>Clostridia</taxon>
        <taxon>Eubacteriales</taxon>
        <taxon>Candidatus Caccovicinus</taxon>
    </lineage>
</organism>
<evidence type="ECO:0000259" key="6">
    <source>
        <dbReference type="Pfam" id="PF13515"/>
    </source>
</evidence>
<evidence type="ECO:0000256" key="3">
    <source>
        <dbReference type="ARBA" id="ARBA00022989"/>
    </source>
</evidence>
<keyword evidence="4 5" id="KW-0472">Membrane</keyword>
<feature type="transmembrane region" description="Helical" evidence="5">
    <location>
        <begin position="348"/>
        <end position="368"/>
    </location>
</feature>
<feature type="transmembrane region" description="Helical" evidence="5">
    <location>
        <begin position="467"/>
        <end position="485"/>
    </location>
</feature>
<proteinExistence type="predicted"/>
<feature type="transmembrane region" description="Helical" evidence="5">
    <location>
        <begin position="443"/>
        <end position="461"/>
    </location>
</feature>
<protein>
    <submittedName>
        <fullName evidence="7">FUSC family protein</fullName>
    </submittedName>
</protein>
<feature type="transmembrane region" description="Helical" evidence="5">
    <location>
        <begin position="86"/>
        <end position="103"/>
    </location>
</feature>
<feature type="transmembrane region" description="Helical" evidence="5">
    <location>
        <begin position="64"/>
        <end position="80"/>
    </location>
</feature>
<keyword evidence="3 5" id="KW-1133">Transmembrane helix</keyword>
<evidence type="ECO:0000256" key="5">
    <source>
        <dbReference type="SAM" id="Phobius"/>
    </source>
</evidence>
<dbReference type="Pfam" id="PF13515">
    <property type="entry name" value="FUSC_2"/>
    <property type="match status" value="1"/>
</dbReference>
<evidence type="ECO:0000313" key="7">
    <source>
        <dbReference type="EMBL" id="HIT41270.1"/>
    </source>
</evidence>
<name>A0A9D1GHJ6_9FIRM</name>
<dbReference type="AlphaFoldDB" id="A0A9D1GHJ6"/>
<feature type="transmembrane region" description="Helical" evidence="5">
    <location>
        <begin position="417"/>
        <end position="434"/>
    </location>
</feature>
<evidence type="ECO:0000256" key="4">
    <source>
        <dbReference type="ARBA" id="ARBA00023136"/>
    </source>
</evidence>
<accession>A0A9D1GHJ6</accession>
<feature type="transmembrane region" description="Helical" evidence="5">
    <location>
        <begin position="20"/>
        <end position="52"/>
    </location>
</feature>
<evidence type="ECO:0000256" key="1">
    <source>
        <dbReference type="ARBA" id="ARBA00004141"/>
    </source>
</evidence>
<reference evidence="7" key="1">
    <citation type="submission" date="2020-10" db="EMBL/GenBank/DDBJ databases">
        <authorList>
            <person name="Gilroy R."/>
        </authorList>
    </citation>
    <scope>NUCLEOTIDE SEQUENCE</scope>
    <source>
        <strain evidence="7">CHK123-3438</strain>
    </source>
</reference>
<evidence type="ECO:0000313" key="8">
    <source>
        <dbReference type="Proteomes" id="UP000886860"/>
    </source>
</evidence>
<feature type="transmembrane region" description="Helical" evidence="5">
    <location>
        <begin position="139"/>
        <end position="157"/>
    </location>
</feature>
<comment type="caution">
    <text evidence="7">The sequence shown here is derived from an EMBL/GenBank/DDBJ whole genome shotgun (WGS) entry which is preliminary data.</text>
</comment>
<dbReference type="GO" id="GO:0016020">
    <property type="term" value="C:membrane"/>
    <property type="evidence" value="ECO:0007669"/>
    <property type="project" value="UniProtKB-SubCell"/>
</dbReference>
<dbReference type="InterPro" id="IPR049453">
    <property type="entry name" value="Memb_transporter_dom"/>
</dbReference>
<gene>
    <name evidence="7" type="ORF">IAB60_04055</name>
</gene>
<keyword evidence="2 5" id="KW-0812">Transmembrane</keyword>